<gene>
    <name evidence="1" type="ORF">PILCRDRAFT_266981</name>
</gene>
<proteinExistence type="predicted"/>
<reference evidence="2" key="2">
    <citation type="submission" date="2015-01" db="EMBL/GenBank/DDBJ databases">
        <title>Evolutionary Origins and Diversification of the Mycorrhizal Mutualists.</title>
        <authorList>
            <consortium name="DOE Joint Genome Institute"/>
            <consortium name="Mycorrhizal Genomics Consortium"/>
            <person name="Kohler A."/>
            <person name="Kuo A."/>
            <person name="Nagy L.G."/>
            <person name="Floudas D."/>
            <person name="Copeland A."/>
            <person name="Barry K.W."/>
            <person name="Cichocki N."/>
            <person name="Veneault-Fourrey C."/>
            <person name="LaButti K."/>
            <person name="Lindquist E.A."/>
            <person name="Lipzen A."/>
            <person name="Lundell T."/>
            <person name="Morin E."/>
            <person name="Murat C."/>
            <person name="Riley R."/>
            <person name="Ohm R."/>
            <person name="Sun H."/>
            <person name="Tunlid A."/>
            <person name="Henrissat B."/>
            <person name="Grigoriev I.V."/>
            <person name="Hibbett D.S."/>
            <person name="Martin F."/>
        </authorList>
    </citation>
    <scope>NUCLEOTIDE SEQUENCE [LARGE SCALE GENOMIC DNA]</scope>
    <source>
        <strain evidence="2">F 1598</strain>
    </source>
</reference>
<reference evidence="1 2" key="1">
    <citation type="submission" date="2014-04" db="EMBL/GenBank/DDBJ databases">
        <authorList>
            <consortium name="DOE Joint Genome Institute"/>
            <person name="Kuo A."/>
            <person name="Tarkka M."/>
            <person name="Buscot F."/>
            <person name="Kohler A."/>
            <person name="Nagy L.G."/>
            <person name="Floudas D."/>
            <person name="Copeland A."/>
            <person name="Barry K.W."/>
            <person name="Cichocki N."/>
            <person name="Veneault-Fourrey C."/>
            <person name="LaButti K."/>
            <person name="Lindquist E.A."/>
            <person name="Lipzen A."/>
            <person name="Lundell T."/>
            <person name="Morin E."/>
            <person name="Murat C."/>
            <person name="Sun H."/>
            <person name="Tunlid A."/>
            <person name="Henrissat B."/>
            <person name="Grigoriev I.V."/>
            <person name="Hibbett D.S."/>
            <person name="Martin F."/>
            <person name="Nordberg H.P."/>
            <person name="Cantor M.N."/>
            <person name="Hua S.X."/>
        </authorList>
    </citation>
    <scope>NUCLEOTIDE SEQUENCE [LARGE SCALE GENOMIC DNA]</scope>
    <source>
        <strain evidence="1 2">F 1598</strain>
    </source>
</reference>
<evidence type="ECO:0000313" key="2">
    <source>
        <dbReference type="Proteomes" id="UP000054166"/>
    </source>
</evidence>
<protein>
    <submittedName>
        <fullName evidence="1">Uncharacterized protein</fullName>
    </submittedName>
</protein>
<evidence type="ECO:0000313" key="1">
    <source>
        <dbReference type="EMBL" id="KIM87962.1"/>
    </source>
</evidence>
<dbReference type="HOGENOM" id="CLU_1928393_0_0_1"/>
<accession>A0A0C3CE08</accession>
<name>A0A0C3CE08_PILCF</name>
<dbReference type="Proteomes" id="UP000054166">
    <property type="component" value="Unassembled WGS sequence"/>
</dbReference>
<sequence length="131" mass="14848">MSRLWMYVISMYIHAGIQLEPGLIRVGRSFTTKDIVLAKLPTQESSPSPSQLLSNNITDQLEGQSPHVYHKCGHDHCTARPRIFTSKSNLSFRHKAICAIVSEDTPRVMSSLTDSCVRPCRYLDRIKSRMT</sequence>
<organism evidence="1 2">
    <name type="scientific">Piloderma croceum (strain F 1598)</name>
    <dbReference type="NCBI Taxonomy" id="765440"/>
    <lineage>
        <taxon>Eukaryota</taxon>
        <taxon>Fungi</taxon>
        <taxon>Dikarya</taxon>
        <taxon>Basidiomycota</taxon>
        <taxon>Agaricomycotina</taxon>
        <taxon>Agaricomycetes</taxon>
        <taxon>Agaricomycetidae</taxon>
        <taxon>Atheliales</taxon>
        <taxon>Atheliaceae</taxon>
        <taxon>Piloderma</taxon>
    </lineage>
</organism>
<dbReference type="InParanoid" id="A0A0C3CE08"/>
<dbReference type="EMBL" id="KN832978">
    <property type="protein sequence ID" value="KIM87962.1"/>
    <property type="molecule type" value="Genomic_DNA"/>
</dbReference>
<keyword evidence="2" id="KW-1185">Reference proteome</keyword>
<dbReference type="AlphaFoldDB" id="A0A0C3CE08"/>